<name>A0A151IW84_9HYME</name>
<reference evidence="1 2" key="1">
    <citation type="submission" date="2015-09" db="EMBL/GenBank/DDBJ databases">
        <title>Trachymyrmex cornetzi WGS genome.</title>
        <authorList>
            <person name="Nygaard S."/>
            <person name="Hu H."/>
            <person name="Boomsma J."/>
            <person name="Zhang G."/>
        </authorList>
    </citation>
    <scope>NUCLEOTIDE SEQUENCE [LARGE SCALE GENOMIC DNA]</scope>
    <source>
        <strain evidence="1">Tcor2-1</strain>
        <tissue evidence="1">Whole body</tissue>
    </source>
</reference>
<sequence length="29" mass="3256">MQALRKYAARVTGNKSMAVQIVLRIKDHG</sequence>
<gene>
    <name evidence="1" type="ORF">ALC57_15742</name>
</gene>
<dbReference type="AlphaFoldDB" id="A0A151IW84"/>
<accession>A0A151IW84</accession>
<organism evidence="1 2">
    <name type="scientific">Trachymyrmex cornetzi</name>
    <dbReference type="NCBI Taxonomy" id="471704"/>
    <lineage>
        <taxon>Eukaryota</taxon>
        <taxon>Metazoa</taxon>
        <taxon>Ecdysozoa</taxon>
        <taxon>Arthropoda</taxon>
        <taxon>Hexapoda</taxon>
        <taxon>Insecta</taxon>
        <taxon>Pterygota</taxon>
        <taxon>Neoptera</taxon>
        <taxon>Endopterygota</taxon>
        <taxon>Hymenoptera</taxon>
        <taxon>Apocrita</taxon>
        <taxon>Aculeata</taxon>
        <taxon>Formicoidea</taxon>
        <taxon>Formicidae</taxon>
        <taxon>Myrmicinae</taxon>
        <taxon>Trachymyrmex</taxon>
    </lineage>
</organism>
<keyword evidence="2" id="KW-1185">Reference proteome</keyword>
<evidence type="ECO:0000313" key="1">
    <source>
        <dbReference type="EMBL" id="KYN12088.1"/>
    </source>
</evidence>
<proteinExistence type="predicted"/>
<dbReference type="EMBL" id="KQ980868">
    <property type="protein sequence ID" value="KYN12088.1"/>
    <property type="molecule type" value="Genomic_DNA"/>
</dbReference>
<evidence type="ECO:0000313" key="2">
    <source>
        <dbReference type="Proteomes" id="UP000078492"/>
    </source>
</evidence>
<protein>
    <submittedName>
        <fullName evidence="1">Uncharacterized protein</fullName>
    </submittedName>
</protein>
<dbReference type="Proteomes" id="UP000078492">
    <property type="component" value="Unassembled WGS sequence"/>
</dbReference>